<dbReference type="PANTHER" id="PTHR35008">
    <property type="entry name" value="BLL4482 PROTEIN-RELATED"/>
    <property type="match status" value="1"/>
</dbReference>
<proteinExistence type="predicted"/>
<dbReference type="STRING" id="1297742.A176_005373"/>
<sequence>MHPGGWKVRIAAGALMLAGVACPRCEPDSKREPATPPAAARPAPVDANAAKLERGRYLVEAVLACGACHSERDTTRYGGPVQGAPLAGACQGPEWGFPGRVCAPNITSDAEHGIGRWTDEELLRALREGKGRDGRTLFPSMPYLVWRSLSDEDAHAVVAHLRQVPAVARATPRTEIPEAVYADIQELAQPLEGPVPAPDASAQGQYLATIGQCALCHGGMGPDAQPFEGGVPVPTPYGPETVPGLLPHGDVLRGLGEDAFVARFTAWKDVAPAPSREGQVNKLVMPWGFFARMHEDDLRAVYRHLQSVPAPSGTAAHPGE</sequence>
<keyword evidence="2 4" id="KW-0479">Metal-binding</keyword>
<dbReference type="PATRIC" id="fig|1297742.4.peg.5460"/>
<feature type="domain" description="Cytochrome c" evidence="5">
    <location>
        <begin position="50"/>
        <end position="165"/>
    </location>
</feature>
<dbReference type="RefSeq" id="WP_002639331.1">
    <property type="nucleotide sequence ID" value="NZ_CP012109.1"/>
</dbReference>
<evidence type="ECO:0000256" key="3">
    <source>
        <dbReference type="ARBA" id="ARBA00023004"/>
    </source>
</evidence>
<gene>
    <name evidence="6" type="ORF">A176_005373</name>
</gene>
<dbReference type="GO" id="GO:0020037">
    <property type="term" value="F:heme binding"/>
    <property type="evidence" value="ECO:0007669"/>
    <property type="project" value="InterPro"/>
</dbReference>
<evidence type="ECO:0000259" key="5">
    <source>
        <dbReference type="PROSITE" id="PS51007"/>
    </source>
</evidence>
<dbReference type="Gene3D" id="1.10.760.10">
    <property type="entry name" value="Cytochrome c-like domain"/>
    <property type="match status" value="1"/>
</dbReference>
<name>A0A0H4WYF8_9BACT</name>
<dbReference type="Pfam" id="PF00034">
    <property type="entry name" value="Cytochrom_C"/>
    <property type="match status" value="1"/>
</dbReference>
<keyword evidence="7" id="KW-1185">Reference proteome</keyword>
<dbReference type="eggNOG" id="COG2010">
    <property type="taxonomic scope" value="Bacteria"/>
</dbReference>
<dbReference type="EMBL" id="CP012109">
    <property type="protein sequence ID" value="AKQ68461.1"/>
    <property type="molecule type" value="Genomic_DNA"/>
</dbReference>
<evidence type="ECO:0000256" key="2">
    <source>
        <dbReference type="ARBA" id="ARBA00022723"/>
    </source>
</evidence>
<dbReference type="SUPFAM" id="SSF46626">
    <property type="entry name" value="Cytochrome c"/>
    <property type="match status" value="2"/>
</dbReference>
<evidence type="ECO:0000256" key="1">
    <source>
        <dbReference type="ARBA" id="ARBA00022617"/>
    </source>
</evidence>
<dbReference type="InterPro" id="IPR036909">
    <property type="entry name" value="Cyt_c-like_dom_sf"/>
</dbReference>
<evidence type="ECO:0000313" key="7">
    <source>
        <dbReference type="Proteomes" id="UP000009026"/>
    </source>
</evidence>
<organism evidence="6 7">
    <name type="scientific">Pseudomyxococcus hansupus</name>
    <dbReference type="NCBI Taxonomy" id="1297742"/>
    <lineage>
        <taxon>Bacteria</taxon>
        <taxon>Pseudomonadati</taxon>
        <taxon>Myxococcota</taxon>
        <taxon>Myxococcia</taxon>
        <taxon>Myxococcales</taxon>
        <taxon>Cystobacterineae</taxon>
        <taxon>Myxococcaceae</taxon>
        <taxon>Pseudomyxococcus</taxon>
    </lineage>
</organism>
<reference evidence="6 7" key="1">
    <citation type="journal article" date="2016" name="PLoS ONE">
        <title>Complete Genome Sequence and Comparative Genomics of a Novel Myxobacterium Myxococcus hansupus.</title>
        <authorList>
            <person name="Sharma G."/>
            <person name="Narwani T."/>
            <person name="Subramanian S."/>
        </authorList>
    </citation>
    <scope>NUCLEOTIDE SEQUENCE [LARGE SCALE GENOMIC DNA]</scope>
    <source>
        <strain evidence="7">mixupus</strain>
    </source>
</reference>
<accession>A0A0H4WYF8</accession>
<dbReference type="PANTHER" id="PTHR35008:SF4">
    <property type="entry name" value="BLL4482 PROTEIN"/>
    <property type="match status" value="1"/>
</dbReference>
<dbReference type="PROSITE" id="PS51007">
    <property type="entry name" value="CYTC"/>
    <property type="match status" value="2"/>
</dbReference>
<dbReference type="KEGG" id="mym:A176_005373"/>
<feature type="domain" description="Cytochrome c" evidence="5">
    <location>
        <begin position="199"/>
        <end position="309"/>
    </location>
</feature>
<dbReference type="PROSITE" id="PS51257">
    <property type="entry name" value="PROKAR_LIPOPROTEIN"/>
    <property type="match status" value="1"/>
</dbReference>
<dbReference type="InterPro" id="IPR051459">
    <property type="entry name" value="Cytochrome_c-type_DH"/>
</dbReference>
<keyword evidence="3 4" id="KW-0408">Iron</keyword>
<dbReference type="InterPro" id="IPR009056">
    <property type="entry name" value="Cyt_c-like_dom"/>
</dbReference>
<protein>
    <submittedName>
        <fullName evidence="6">Putative diheme cytochrome c-553</fullName>
    </submittedName>
</protein>
<dbReference type="OrthoDB" id="9811281at2"/>
<evidence type="ECO:0000313" key="6">
    <source>
        <dbReference type="EMBL" id="AKQ68461.1"/>
    </source>
</evidence>
<dbReference type="GO" id="GO:0009055">
    <property type="term" value="F:electron transfer activity"/>
    <property type="evidence" value="ECO:0007669"/>
    <property type="project" value="InterPro"/>
</dbReference>
<dbReference type="GO" id="GO:0046872">
    <property type="term" value="F:metal ion binding"/>
    <property type="evidence" value="ECO:0007669"/>
    <property type="project" value="UniProtKB-KW"/>
</dbReference>
<evidence type="ECO:0000256" key="4">
    <source>
        <dbReference type="PROSITE-ProRule" id="PRU00433"/>
    </source>
</evidence>
<dbReference type="AlphaFoldDB" id="A0A0H4WYF8"/>
<dbReference type="Proteomes" id="UP000009026">
    <property type="component" value="Chromosome"/>
</dbReference>
<keyword evidence="1 4" id="KW-0349">Heme</keyword>